<comment type="cofactor">
    <cofactor evidence="1">
        <name>Co(2+)</name>
        <dbReference type="ChEBI" id="CHEBI:48828"/>
    </cofactor>
</comment>
<dbReference type="PANTHER" id="PTHR46471">
    <property type="entry name" value="CHITIN DEACETYLASE"/>
    <property type="match status" value="1"/>
</dbReference>
<protein>
    <recommendedName>
        <fullName evidence="7">NodB homology domain-containing protein</fullName>
    </recommendedName>
</protein>
<evidence type="ECO:0000313" key="9">
    <source>
        <dbReference type="Proteomes" id="UP000780801"/>
    </source>
</evidence>
<feature type="region of interest" description="Disordered" evidence="6">
    <location>
        <begin position="225"/>
        <end position="259"/>
    </location>
</feature>
<evidence type="ECO:0000256" key="6">
    <source>
        <dbReference type="SAM" id="MobiDB-lite"/>
    </source>
</evidence>
<gene>
    <name evidence="8" type="ORF">BGW38_006043</name>
</gene>
<keyword evidence="3" id="KW-0732">Signal</keyword>
<organism evidence="8 9">
    <name type="scientific">Lunasporangiospora selenospora</name>
    <dbReference type="NCBI Taxonomy" id="979761"/>
    <lineage>
        <taxon>Eukaryota</taxon>
        <taxon>Fungi</taxon>
        <taxon>Fungi incertae sedis</taxon>
        <taxon>Mucoromycota</taxon>
        <taxon>Mortierellomycotina</taxon>
        <taxon>Mortierellomycetes</taxon>
        <taxon>Mortierellales</taxon>
        <taxon>Mortierellaceae</taxon>
        <taxon>Lunasporangiospora</taxon>
    </lineage>
</organism>
<dbReference type="GO" id="GO:0046872">
    <property type="term" value="F:metal ion binding"/>
    <property type="evidence" value="ECO:0007669"/>
    <property type="project" value="UniProtKB-KW"/>
</dbReference>
<keyword evidence="5" id="KW-0119">Carbohydrate metabolism</keyword>
<keyword evidence="9" id="KW-1185">Reference proteome</keyword>
<dbReference type="Gene3D" id="3.20.20.370">
    <property type="entry name" value="Glycoside hydrolase/deacetylase"/>
    <property type="match status" value="1"/>
</dbReference>
<dbReference type="InterPro" id="IPR011330">
    <property type="entry name" value="Glyco_hydro/deAcase_b/a-brl"/>
</dbReference>
<dbReference type="GO" id="GO:0016810">
    <property type="term" value="F:hydrolase activity, acting on carbon-nitrogen (but not peptide) bonds"/>
    <property type="evidence" value="ECO:0007669"/>
    <property type="project" value="InterPro"/>
</dbReference>
<evidence type="ECO:0000313" key="8">
    <source>
        <dbReference type="EMBL" id="KAF9584554.1"/>
    </source>
</evidence>
<keyword evidence="2" id="KW-0479">Metal-binding</keyword>
<proteinExistence type="predicted"/>
<evidence type="ECO:0000256" key="2">
    <source>
        <dbReference type="ARBA" id="ARBA00022723"/>
    </source>
</evidence>
<feature type="compositionally biased region" description="Polar residues" evidence="6">
    <location>
        <begin position="225"/>
        <end position="242"/>
    </location>
</feature>
<dbReference type="Proteomes" id="UP000780801">
    <property type="component" value="Unassembled WGS sequence"/>
</dbReference>
<feature type="domain" description="NodB homology" evidence="7">
    <location>
        <begin position="90"/>
        <end position="347"/>
    </location>
</feature>
<dbReference type="SUPFAM" id="SSF88713">
    <property type="entry name" value="Glycoside hydrolase/deacetylase"/>
    <property type="match status" value="1"/>
</dbReference>
<name>A0A9P6G008_9FUNG</name>
<keyword evidence="4" id="KW-0378">Hydrolase</keyword>
<dbReference type="PROSITE" id="PS51677">
    <property type="entry name" value="NODB"/>
    <property type="match status" value="1"/>
</dbReference>
<dbReference type="AlphaFoldDB" id="A0A9P6G008"/>
<sequence length="347" mass="39834">MFLRTLSLVSIFSIALQLQFSYFVSDYLLGDTLLRKPSAWERVAGIIVNMIHFMDPMCFNGTFFPYKVQGPTPPPLYKPGRVLNTCTLSNSYAISFDDGPGQLTDELLDYLDEQRIKVTFFMNGDNWHCIYQPERQRLLKRAYKAQHQIAAHPWSHRDLEGLSDKDIRQEMHKIEQAFRQILGVVPRYMRPPYGEHSRRVRRVLEELGYILVLWDVDHKSHHHMSTATSEEVTRLSQSTSQKPMVGSGHHHHHHQSKDEGFDLNGFTSKWAEAVRGVPSTPLDREAMSLSGIYQEVTSEWAVEYVQSLGMKITTVGRCLGEEDSRLWYKEVGPPSPSESTPTSCYAN</sequence>
<dbReference type="Pfam" id="PF01522">
    <property type="entry name" value="Polysacc_deac_1"/>
    <property type="match status" value="1"/>
</dbReference>
<evidence type="ECO:0000256" key="3">
    <source>
        <dbReference type="ARBA" id="ARBA00022729"/>
    </source>
</evidence>
<comment type="caution">
    <text evidence="8">The sequence shown here is derived from an EMBL/GenBank/DDBJ whole genome shotgun (WGS) entry which is preliminary data.</text>
</comment>
<dbReference type="GO" id="GO:0005975">
    <property type="term" value="P:carbohydrate metabolic process"/>
    <property type="evidence" value="ECO:0007669"/>
    <property type="project" value="InterPro"/>
</dbReference>
<reference evidence="8" key="1">
    <citation type="journal article" date="2020" name="Fungal Divers.">
        <title>Resolving the Mortierellaceae phylogeny through synthesis of multi-gene phylogenetics and phylogenomics.</title>
        <authorList>
            <person name="Vandepol N."/>
            <person name="Liber J."/>
            <person name="Desiro A."/>
            <person name="Na H."/>
            <person name="Kennedy M."/>
            <person name="Barry K."/>
            <person name="Grigoriev I.V."/>
            <person name="Miller A.N."/>
            <person name="O'Donnell K."/>
            <person name="Stajich J.E."/>
            <person name="Bonito G."/>
        </authorList>
    </citation>
    <scope>NUCLEOTIDE SEQUENCE</scope>
    <source>
        <strain evidence="8">KOD1015</strain>
    </source>
</reference>
<evidence type="ECO:0000256" key="5">
    <source>
        <dbReference type="ARBA" id="ARBA00023277"/>
    </source>
</evidence>
<evidence type="ECO:0000256" key="4">
    <source>
        <dbReference type="ARBA" id="ARBA00022801"/>
    </source>
</evidence>
<accession>A0A9P6G008</accession>
<dbReference type="OrthoDB" id="2125469at2759"/>
<evidence type="ECO:0000256" key="1">
    <source>
        <dbReference type="ARBA" id="ARBA00001941"/>
    </source>
</evidence>
<evidence type="ECO:0000259" key="7">
    <source>
        <dbReference type="PROSITE" id="PS51677"/>
    </source>
</evidence>
<dbReference type="InterPro" id="IPR002509">
    <property type="entry name" value="NODB_dom"/>
</dbReference>
<dbReference type="PANTHER" id="PTHR46471:SF4">
    <property type="entry name" value="CHITIN DEACETYLASE"/>
    <property type="match status" value="1"/>
</dbReference>
<dbReference type="EMBL" id="JAABOA010000385">
    <property type="protein sequence ID" value="KAF9584554.1"/>
    <property type="molecule type" value="Genomic_DNA"/>
</dbReference>